<evidence type="ECO:0000256" key="6">
    <source>
        <dbReference type="ARBA" id="ARBA00022989"/>
    </source>
</evidence>
<dbReference type="InterPro" id="IPR015260">
    <property type="entry name" value="Syntaxin-6/10/61_N"/>
</dbReference>
<dbReference type="SUPFAM" id="SSF47661">
    <property type="entry name" value="t-snare proteins"/>
    <property type="match status" value="1"/>
</dbReference>
<feature type="domain" description="T-SNARE coiled-coil homology" evidence="13">
    <location>
        <begin position="258"/>
        <end position="320"/>
    </location>
</feature>
<reference evidence="14 15" key="1">
    <citation type="journal article" date="2016" name="Sci. Rep.">
        <title>Insights into Adaptations to a Near-Obligate Nematode Endoparasitic Lifestyle from the Finished Genome of Drechmeria coniospora.</title>
        <authorList>
            <person name="Zhang L."/>
            <person name="Zhou Z."/>
            <person name="Guo Q."/>
            <person name="Fokkens L."/>
            <person name="Miskei M."/>
            <person name="Pocsi I."/>
            <person name="Zhang W."/>
            <person name="Chen M."/>
            <person name="Wang L."/>
            <person name="Sun Y."/>
            <person name="Donzelli B.G."/>
            <person name="Gibson D.M."/>
            <person name="Nelson D.R."/>
            <person name="Luo J.G."/>
            <person name="Rep M."/>
            <person name="Liu H."/>
            <person name="Yang S."/>
            <person name="Wang J."/>
            <person name="Krasnoff S.B."/>
            <person name="Xu Y."/>
            <person name="Molnar I."/>
            <person name="Lin M."/>
        </authorList>
    </citation>
    <scope>NUCLEOTIDE SEQUENCE [LARGE SCALE GENOMIC DNA]</scope>
    <source>
        <strain evidence="14 15">ARSEF 6962</strain>
    </source>
</reference>
<keyword evidence="6 12" id="KW-1133">Transmembrane helix</keyword>
<dbReference type="PANTHER" id="PTHR12791">
    <property type="entry name" value="GOLGI SNARE BET1-RELATED"/>
    <property type="match status" value="1"/>
</dbReference>
<dbReference type="EMBL" id="LAYC01000001">
    <property type="protein sequence ID" value="KYK61515.1"/>
    <property type="molecule type" value="Genomic_DNA"/>
</dbReference>
<comment type="caution">
    <text evidence="14">The sequence shown here is derived from an EMBL/GenBank/DDBJ whole genome shotgun (WGS) entry which is preliminary data.</text>
</comment>
<feature type="region of interest" description="Disordered" evidence="11">
    <location>
        <begin position="213"/>
        <end position="248"/>
    </location>
</feature>
<evidence type="ECO:0000256" key="5">
    <source>
        <dbReference type="ARBA" id="ARBA00022927"/>
    </source>
</evidence>
<evidence type="ECO:0000256" key="1">
    <source>
        <dbReference type="ARBA" id="ARBA00004409"/>
    </source>
</evidence>
<comment type="subcellular location">
    <subcellularLocation>
        <location evidence="1">Golgi apparatus membrane</location>
        <topology evidence="1">Single-pass type IV membrane protein</topology>
    </subcellularLocation>
</comment>
<dbReference type="GO" id="GO:0048193">
    <property type="term" value="P:Golgi vesicle transport"/>
    <property type="evidence" value="ECO:0007669"/>
    <property type="project" value="InterPro"/>
</dbReference>
<evidence type="ECO:0000256" key="3">
    <source>
        <dbReference type="ARBA" id="ARBA00022448"/>
    </source>
</evidence>
<keyword evidence="15" id="KW-1185">Reference proteome</keyword>
<dbReference type="STRING" id="98403.A0A151GWM1"/>
<evidence type="ECO:0000256" key="7">
    <source>
        <dbReference type="ARBA" id="ARBA00023034"/>
    </source>
</evidence>
<dbReference type="GO" id="GO:0000139">
    <property type="term" value="C:Golgi membrane"/>
    <property type="evidence" value="ECO:0007669"/>
    <property type="project" value="UniProtKB-SubCell"/>
</dbReference>
<keyword evidence="8" id="KW-0175">Coiled coil</keyword>
<feature type="region of interest" description="Disordered" evidence="11">
    <location>
        <begin position="1"/>
        <end position="46"/>
    </location>
</feature>
<dbReference type="FunFam" id="1.20.5.110:FF:000006">
    <property type="entry name" value="Syntaxin 6"/>
    <property type="match status" value="1"/>
</dbReference>
<proteinExistence type="inferred from homology"/>
<dbReference type="InterPro" id="IPR000727">
    <property type="entry name" value="T_SNARE_dom"/>
</dbReference>
<name>A0A151GWM1_DRECN</name>
<evidence type="ECO:0000256" key="8">
    <source>
        <dbReference type="ARBA" id="ARBA00023054"/>
    </source>
</evidence>
<feature type="transmembrane region" description="Helical" evidence="12">
    <location>
        <begin position="327"/>
        <end position="349"/>
    </location>
</feature>
<dbReference type="SMART" id="SM00397">
    <property type="entry name" value="t_SNARE"/>
    <property type="match status" value="1"/>
</dbReference>
<accession>A0A151GWM1</accession>
<evidence type="ECO:0000256" key="11">
    <source>
        <dbReference type="SAM" id="MobiDB-lite"/>
    </source>
</evidence>
<dbReference type="GO" id="GO:0015031">
    <property type="term" value="P:protein transport"/>
    <property type="evidence" value="ECO:0007669"/>
    <property type="project" value="UniProtKB-KW"/>
</dbReference>
<dbReference type="CDD" id="cd21442">
    <property type="entry name" value="SNARE_NTD_STX6-like"/>
    <property type="match status" value="1"/>
</dbReference>
<dbReference type="GeneID" id="63715300"/>
<dbReference type="Gene3D" id="1.20.58.90">
    <property type="match status" value="1"/>
</dbReference>
<protein>
    <recommendedName>
        <fullName evidence="10">t-SNARE affecting a late Golgi compartment protein 1</fullName>
    </recommendedName>
</protein>
<evidence type="ECO:0000256" key="2">
    <source>
        <dbReference type="ARBA" id="ARBA00009063"/>
    </source>
</evidence>
<sequence length="350" mass="38532">MRDYSTVTGGPNQRHLNQPHLGTPPFSHPPRSNSSLDDDSHSSSAYNASTAALRTRASCIGQPHAPRGLAVAATMMSSANEEDPFLQVQQTVSVLPLPLLIPLQPPNDRSDACRSSPPSPRDVLAQLASTRPLFASYQRIRSLSTAPSSPELASARADLESALNTLAEDLTDLAASVQAIEHNPAQFGISADEATRRKRLVLDVRREVDTMRDDLRDNQHHATTATSDLPDPSTFASVADDADPDGGSYAEFEQHQQLEMMREQDQHLDGVFHTVGNLRRQADDMGRELEEQHEMLELVDNAADRVGTRLQNGMQKLQHVMRQNEDRWSSCCIAVLIFVLILLLVLLLIV</sequence>
<dbReference type="InterPro" id="IPR010989">
    <property type="entry name" value="SNARE"/>
</dbReference>
<evidence type="ECO:0000313" key="15">
    <source>
        <dbReference type="Proteomes" id="UP000076580"/>
    </source>
</evidence>
<dbReference type="PROSITE" id="PS50192">
    <property type="entry name" value="T_SNARE"/>
    <property type="match status" value="1"/>
</dbReference>
<evidence type="ECO:0000256" key="9">
    <source>
        <dbReference type="ARBA" id="ARBA00023136"/>
    </source>
</evidence>
<dbReference type="Gene3D" id="1.20.5.110">
    <property type="match status" value="1"/>
</dbReference>
<dbReference type="Proteomes" id="UP000076580">
    <property type="component" value="Chromosome 01"/>
</dbReference>
<comment type="similarity">
    <text evidence="2">Belongs to the syntaxin family.</text>
</comment>
<keyword evidence="9 12" id="KW-0472">Membrane</keyword>
<feature type="compositionally biased region" description="Polar residues" evidence="11">
    <location>
        <begin position="1"/>
        <end position="16"/>
    </location>
</feature>
<evidence type="ECO:0000259" key="13">
    <source>
        <dbReference type="PROSITE" id="PS50192"/>
    </source>
</evidence>
<evidence type="ECO:0000256" key="10">
    <source>
        <dbReference type="ARBA" id="ARBA00073343"/>
    </source>
</evidence>
<dbReference type="AlphaFoldDB" id="A0A151GWM1"/>
<dbReference type="Pfam" id="PF05739">
    <property type="entry name" value="SNARE"/>
    <property type="match status" value="1"/>
</dbReference>
<evidence type="ECO:0000313" key="14">
    <source>
        <dbReference type="EMBL" id="KYK61515.1"/>
    </source>
</evidence>
<dbReference type="SUPFAM" id="SSF58038">
    <property type="entry name" value="SNARE fusion complex"/>
    <property type="match status" value="1"/>
</dbReference>
<evidence type="ECO:0000256" key="4">
    <source>
        <dbReference type="ARBA" id="ARBA00022692"/>
    </source>
</evidence>
<dbReference type="CDD" id="cd15851">
    <property type="entry name" value="SNARE_Syntaxin6"/>
    <property type="match status" value="1"/>
</dbReference>
<keyword evidence="7" id="KW-0333">Golgi apparatus</keyword>
<dbReference type="InParanoid" id="A0A151GWM1"/>
<evidence type="ECO:0000256" key="12">
    <source>
        <dbReference type="SAM" id="Phobius"/>
    </source>
</evidence>
<organism evidence="14 15">
    <name type="scientific">Drechmeria coniospora</name>
    <name type="common">Nematophagous fungus</name>
    <name type="synonym">Meria coniospora</name>
    <dbReference type="NCBI Taxonomy" id="98403"/>
    <lineage>
        <taxon>Eukaryota</taxon>
        <taxon>Fungi</taxon>
        <taxon>Dikarya</taxon>
        <taxon>Ascomycota</taxon>
        <taxon>Pezizomycotina</taxon>
        <taxon>Sordariomycetes</taxon>
        <taxon>Hypocreomycetidae</taxon>
        <taxon>Hypocreales</taxon>
        <taxon>Ophiocordycipitaceae</taxon>
        <taxon>Drechmeria</taxon>
    </lineage>
</organism>
<keyword evidence="5" id="KW-0653">Protein transport</keyword>
<keyword evidence="3" id="KW-0813">Transport</keyword>
<dbReference type="Pfam" id="PF09177">
    <property type="entry name" value="STX6_10_61_N"/>
    <property type="match status" value="1"/>
</dbReference>
<dbReference type="FunCoup" id="A0A151GWM1">
    <property type="interactions" value="247"/>
</dbReference>
<keyword evidence="4 12" id="KW-0812">Transmembrane</keyword>
<gene>
    <name evidence="14" type="ORF">DCS_02657</name>
</gene>
<dbReference type="RefSeq" id="XP_040660867.1">
    <property type="nucleotide sequence ID" value="XM_040799984.1"/>
</dbReference>